<evidence type="ECO:0000313" key="2">
    <source>
        <dbReference type="EMBL" id="BAT99184.1"/>
    </source>
</evidence>
<dbReference type="EMBL" id="AP015043">
    <property type="protein sequence ID" value="BAT99184.1"/>
    <property type="molecule type" value="Genomic_DNA"/>
</dbReference>
<dbReference type="InterPro" id="IPR039537">
    <property type="entry name" value="Retrotran_Ty1/copia-like"/>
</dbReference>
<evidence type="ECO:0000259" key="1">
    <source>
        <dbReference type="Pfam" id="PF25597"/>
    </source>
</evidence>
<dbReference type="InterPro" id="IPR057670">
    <property type="entry name" value="SH3_retrovirus"/>
</dbReference>
<dbReference type="PANTHER" id="PTHR42648">
    <property type="entry name" value="TRANSPOSASE, PUTATIVE-RELATED"/>
    <property type="match status" value="1"/>
</dbReference>
<evidence type="ECO:0000313" key="3">
    <source>
        <dbReference type="Proteomes" id="UP000291084"/>
    </source>
</evidence>
<dbReference type="PANTHER" id="PTHR42648:SF26">
    <property type="entry name" value="INTEGRASE CATALYTIC DOMAIN-CONTAINING PROTEIN"/>
    <property type="match status" value="1"/>
</dbReference>
<organism evidence="2 3">
    <name type="scientific">Vigna angularis var. angularis</name>
    <dbReference type="NCBI Taxonomy" id="157739"/>
    <lineage>
        <taxon>Eukaryota</taxon>
        <taxon>Viridiplantae</taxon>
        <taxon>Streptophyta</taxon>
        <taxon>Embryophyta</taxon>
        <taxon>Tracheophyta</taxon>
        <taxon>Spermatophyta</taxon>
        <taxon>Magnoliopsida</taxon>
        <taxon>eudicotyledons</taxon>
        <taxon>Gunneridae</taxon>
        <taxon>Pentapetalae</taxon>
        <taxon>rosids</taxon>
        <taxon>fabids</taxon>
        <taxon>Fabales</taxon>
        <taxon>Fabaceae</taxon>
        <taxon>Papilionoideae</taxon>
        <taxon>50 kb inversion clade</taxon>
        <taxon>NPAAA clade</taxon>
        <taxon>indigoferoid/millettioid clade</taxon>
        <taxon>Phaseoleae</taxon>
        <taxon>Vigna</taxon>
    </lineage>
</organism>
<feature type="domain" description="Retroviral polymerase SH3-like" evidence="1">
    <location>
        <begin position="59"/>
        <end position="88"/>
    </location>
</feature>
<dbReference type="AlphaFoldDB" id="A0A0S3T2E3"/>
<protein>
    <recommendedName>
        <fullName evidence="1">Retroviral polymerase SH3-like domain-containing protein</fullName>
    </recommendedName>
</protein>
<accession>A0A0S3T2E3</accession>
<sequence length="89" mass="10230">MGLTLLSRASLPLKFWDHAFHTVVYLINKHPTAVVPHPVPYSTTFQKEPNYTFLRAFGCACYPHTRPNNHHKLEYHSIACTFLGYSSCH</sequence>
<keyword evidence="3" id="KW-1185">Reference proteome</keyword>
<dbReference type="OrthoDB" id="1938465at2759"/>
<name>A0A0S3T2E3_PHAAN</name>
<reference evidence="2 3" key="1">
    <citation type="journal article" date="2015" name="Sci. Rep.">
        <title>The power of single molecule real-time sequencing technology in the de novo assembly of a eukaryotic genome.</title>
        <authorList>
            <person name="Sakai H."/>
            <person name="Naito K."/>
            <person name="Ogiso-Tanaka E."/>
            <person name="Takahashi Y."/>
            <person name="Iseki K."/>
            <person name="Muto C."/>
            <person name="Satou K."/>
            <person name="Teruya K."/>
            <person name="Shiroma A."/>
            <person name="Shimoji M."/>
            <person name="Hirano T."/>
            <person name="Itoh T."/>
            <person name="Kaga A."/>
            <person name="Tomooka N."/>
        </authorList>
    </citation>
    <scope>NUCLEOTIDE SEQUENCE [LARGE SCALE GENOMIC DNA]</scope>
    <source>
        <strain evidence="3">cv. Shumari</strain>
    </source>
</reference>
<dbReference type="Proteomes" id="UP000291084">
    <property type="component" value="Chromosome 10"/>
</dbReference>
<dbReference type="Pfam" id="PF25597">
    <property type="entry name" value="SH3_retrovirus"/>
    <property type="match status" value="1"/>
</dbReference>
<gene>
    <name evidence="2" type="primary">Vigan.10G058000</name>
    <name evidence="2" type="ORF">VIGAN_10058000</name>
</gene>
<proteinExistence type="predicted"/>